<accession>E7AAG0</accession>
<gene>
    <name evidence="3" type="ordered locus">Hfelis_05980</name>
</gene>
<dbReference type="AlphaFoldDB" id="E7AAG0"/>
<evidence type="ECO:0000256" key="2">
    <source>
        <dbReference type="SAM" id="SignalP"/>
    </source>
</evidence>
<dbReference type="HOGENOM" id="CLU_1007501_0_0_7"/>
<dbReference type="KEGG" id="hfe:HFELIS_05980"/>
<evidence type="ECO:0008006" key="5">
    <source>
        <dbReference type="Google" id="ProtNLM"/>
    </source>
</evidence>
<keyword evidence="4" id="KW-1185">Reference proteome</keyword>
<proteinExistence type="predicted"/>
<evidence type="ECO:0000313" key="3">
    <source>
        <dbReference type="EMBL" id="CBY82682.1"/>
    </source>
</evidence>
<evidence type="ECO:0000313" key="4">
    <source>
        <dbReference type="Proteomes" id="UP000007934"/>
    </source>
</evidence>
<evidence type="ECO:0000256" key="1">
    <source>
        <dbReference type="SAM" id="MobiDB-lite"/>
    </source>
</evidence>
<feature type="chain" id="PRO_5003215433" description="Lipoprotein" evidence="2">
    <location>
        <begin position="20"/>
        <end position="276"/>
    </location>
</feature>
<dbReference type="PROSITE" id="PS51257">
    <property type="entry name" value="PROKAR_LIPOPROTEIN"/>
    <property type="match status" value="1"/>
</dbReference>
<feature type="signal peptide" evidence="2">
    <location>
        <begin position="1"/>
        <end position="19"/>
    </location>
</feature>
<dbReference type="Proteomes" id="UP000007934">
    <property type="component" value="Chromosome"/>
</dbReference>
<reference evidence="3 4" key="1">
    <citation type="journal article" date="2011" name="Genome Biol. Evol.">
        <title>Comparative whole genome sequence analysis of the carcinogenic bacterial model pathogen Helicobacter felis.</title>
        <authorList>
            <person name="Arnold I.C."/>
            <person name="Zigova Z."/>
            <person name="Holden M."/>
            <person name="Lawley T.D."/>
            <person name="Rad R."/>
            <person name="Dougan G."/>
            <person name="Falkow S."/>
            <person name="Bentley S.D."/>
            <person name="Muller A."/>
        </authorList>
    </citation>
    <scope>NUCLEOTIDE SEQUENCE [LARGE SCALE GENOMIC DNA]</scope>
    <source>
        <strain evidence="4">ATCC 49179 / CCUG 28539 / NCTC 12436 / CS1</strain>
    </source>
</reference>
<feature type="region of interest" description="Disordered" evidence="1">
    <location>
        <begin position="31"/>
        <end position="79"/>
    </location>
</feature>
<name>E7AAG0_HELFC</name>
<sequence length="276" mass="31756">MKRTYLVSALMLGTFSACSVYQSADALPDFKERDRHTKEIKRERQNTPQDRKEVQPTPPSQTEEKKQDEVSEVSHAGDAKLENTLKELSALVVANTKKMDALDKQLTNPQSKQDTSLPKENIEWENVQVEDIPDNKVMVVKSNHFLVGYGVSGGDVDFSNETSAKESAYFNARRMLSSLIYRKFIWNLDRRHLKSEHLKSILLFTIDKAINSADIYKENMYIALPAYHKFVSLFIVDARVLTRVKRLVQAQYTFTKSQRQVIDQVILDMQNEDATY</sequence>
<feature type="compositionally biased region" description="Basic and acidic residues" evidence="1">
    <location>
        <begin position="31"/>
        <end position="54"/>
    </location>
</feature>
<organism evidence="3 4">
    <name type="scientific">Helicobacter felis (strain ATCC 49179 / CCUG 28539 / NCTC 12436 / CS1)</name>
    <dbReference type="NCBI Taxonomy" id="936155"/>
    <lineage>
        <taxon>Bacteria</taxon>
        <taxon>Pseudomonadati</taxon>
        <taxon>Campylobacterota</taxon>
        <taxon>Epsilonproteobacteria</taxon>
        <taxon>Campylobacterales</taxon>
        <taxon>Helicobacteraceae</taxon>
        <taxon>Helicobacter</taxon>
    </lineage>
</organism>
<dbReference type="RefSeq" id="WP_013469051.1">
    <property type="nucleotide sequence ID" value="NC_014810.2"/>
</dbReference>
<keyword evidence="2" id="KW-0732">Signal</keyword>
<protein>
    <recommendedName>
        <fullName evidence="5">Lipoprotein</fullName>
    </recommendedName>
</protein>
<dbReference type="EMBL" id="FQ670179">
    <property type="protein sequence ID" value="CBY82682.1"/>
    <property type="molecule type" value="Genomic_DNA"/>
</dbReference>
<dbReference type="GeneID" id="69053274"/>